<accession>A0A0A8ZL83</accession>
<protein>
    <submittedName>
        <fullName evidence="1">Uncharacterized protein</fullName>
    </submittedName>
</protein>
<reference evidence="1" key="1">
    <citation type="submission" date="2014-09" db="EMBL/GenBank/DDBJ databases">
        <authorList>
            <person name="Magalhaes I.L.F."/>
            <person name="Oliveira U."/>
            <person name="Santos F.R."/>
            <person name="Vidigal T.H.D.A."/>
            <person name="Brescovit A.D."/>
            <person name="Santos A.J."/>
        </authorList>
    </citation>
    <scope>NUCLEOTIDE SEQUENCE</scope>
    <source>
        <tissue evidence="1">Shoot tissue taken approximately 20 cm above the soil surface</tissue>
    </source>
</reference>
<sequence length="29" mass="3032">MACATGTKSGILDLEIGILSYLAFLVTTE</sequence>
<reference evidence="1" key="2">
    <citation type="journal article" date="2015" name="Data Brief">
        <title>Shoot transcriptome of the giant reed, Arundo donax.</title>
        <authorList>
            <person name="Barrero R.A."/>
            <person name="Guerrero F.D."/>
            <person name="Moolhuijzen P."/>
            <person name="Goolsby J.A."/>
            <person name="Tidwell J."/>
            <person name="Bellgard S.E."/>
            <person name="Bellgard M.I."/>
        </authorList>
    </citation>
    <scope>NUCLEOTIDE SEQUENCE</scope>
    <source>
        <tissue evidence="1">Shoot tissue taken approximately 20 cm above the soil surface</tissue>
    </source>
</reference>
<evidence type="ECO:0000313" key="1">
    <source>
        <dbReference type="EMBL" id="JAD39561.1"/>
    </source>
</evidence>
<proteinExistence type="predicted"/>
<organism evidence="1">
    <name type="scientific">Arundo donax</name>
    <name type="common">Giant reed</name>
    <name type="synonym">Donax arundinaceus</name>
    <dbReference type="NCBI Taxonomy" id="35708"/>
    <lineage>
        <taxon>Eukaryota</taxon>
        <taxon>Viridiplantae</taxon>
        <taxon>Streptophyta</taxon>
        <taxon>Embryophyta</taxon>
        <taxon>Tracheophyta</taxon>
        <taxon>Spermatophyta</taxon>
        <taxon>Magnoliopsida</taxon>
        <taxon>Liliopsida</taxon>
        <taxon>Poales</taxon>
        <taxon>Poaceae</taxon>
        <taxon>PACMAD clade</taxon>
        <taxon>Arundinoideae</taxon>
        <taxon>Arundineae</taxon>
        <taxon>Arundo</taxon>
    </lineage>
</organism>
<dbReference type="AlphaFoldDB" id="A0A0A8ZL83"/>
<name>A0A0A8ZL83_ARUDO</name>
<dbReference type="EMBL" id="GBRH01258334">
    <property type="protein sequence ID" value="JAD39561.1"/>
    <property type="molecule type" value="Transcribed_RNA"/>
</dbReference>